<dbReference type="OrthoDB" id="46534at2759"/>
<accession>A0A9K3KXE2</accession>
<dbReference type="AlphaFoldDB" id="A0A9K3KXE2"/>
<dbReference type="EMBL" id="JAGRRH010000017">
    <property type="protein sequence ID" value="KAG7351785.1"/>
    <property type="molecule type" value="Genomic_DNA"/>
</dbReference>
<comment type="caution">
    <text evidence="2">The sequence shown here is derived from an EMBL/GenBank/DDBJ whole genome shotgun (WGS) entry which is preliminary data.</text>
</comment>
<protein>
    <submittedName>
        <fullName evidence="2">Uncharacterized protein</fullName>
    </submittedName>
</protein>
<gene>
    <name evidence="2" type="ORF">IV203_007833</name>
</gene>
<evidence type="ECO:0000256" key="1">
    <source>
        <dbReference type="SAM" id="MobiDB-lite"/>
    </source>
</evidence>
<feature type="region of interest" description="Disordered" evidence="1">
    <location>
        <begin position="1"/>
        <end position="20"/>
    </location>
</feature>
<sequence>MIVYQSNDDGSCSNDDFPTSSEFFRDDDQTLMMSSLSQRIQEIQKEESIQAERQQQELSSRMKRIQESECIQEFLESTVRNDSSDTNDYNDPYSRLVQLPVICFDAILPKQEMNGRAEDPLFCEFLRDQVGIGGWFVMTSLNYFTRTIRRHGTLVKLVAMDAPTLSDKNRNKIGRVPTAVDFSIVGHSRCRVVGPRTDMKQRIGRWRRAYDPNGEEMMLGWGEERFTDAPNELTSMISVDDIDDDDNDTIMHNIANNNRRSRKMWTDCWVEVNLEQAERGETDEEEQDDEETSDKILSLQKSLPALVDQWYELASNVGTYTNVNVTASTRIKKGAPGLLVEPQKLLQRVKNQLGPRPCAKENPTAFCFWTAALINPLPVLGVSLEIRGTLLEAPTVEKRLKIVEMGLKRSIDNLNGKSPL</sequence>
<reference evidence="2" key="1">
    <citation type="journal article" date="2021" name="Sci. Rep.">
        <title>Diploid genomic architecture of Nitzschia inconspicua, an elite biomass production diatom.</title>
        <authorList>
            <person name="Oliver A."/>
            <person name="Podell S."/>
            <person name="Pinowska A."/>
            <person name="Traller J.C."/>
            <person name="Smith S.R."/>
            <person name="McClure R."/>
            <person name="Beliaev A."/>
            <person name="Bohutskyi P."/>
            <person name="Hill E.A."/>
            <person name="Rabines A."/>
            <person name="Zheng H."/>
            <person name="Allen L.Z."/>
            <person name="Kuo A."/>
            <person name="Grigoriev I.V."/>
            <person name="Allen A.E."/>
            <person name="Hazlebeck D."/>
            <person name="Allen E.E."/>
        </authorList>
    </citation>
    <scope>NUCLEOTIDE SEQUENCE</scope>
    <source>
        <strain evidence="2">Hildebrandi</strain>
    </source>
</reference>
<evidence type="ECO:0000313" key="2">
    <source>
        <dbReference type="EMBL" id="KAG7351785.1"/>
    </source>
</evidence>
<feature type="compositionally biased region" description="Acidic residues" evidence="1">
    <location>
        <begin position="281"/>
        <end position="292"/>
    </location>
</feature>
<feature type="region of interest" description="Disordered" evidence="1">
    <location>
        <begin position="276"/>
        <end position="295"/>
    </location>
</feature>
<evidence type="ECO:0000313" key="3">
    <source>
        <dbReference type="Proteomes" id="UP000693970"/>
    </source>
</evidence>
<reference evidence="2" key="2">
    <citation type="submission" date="2021-04" db="EMBL/GenBank/DDBJ databases">
        <authorList>
            <person name="Podell S."/>
        </authorList>
    </citation>
    <scope>NUCLEOTIDE SEQUENCE</scope>
    <source>
        <strain evidence="2">Hildebrandi</strain>
    </source>
</reference>
<keyword evidence="3" id="KW-1185">Reference proteome</keyword>
<name>A0A9K3KXE2_9STRA</name>
<proteinExistence type="predicted"/>
<organism evidence="2 3">
    <name type="scientific">Nitzschia inconspicua</name>
    <dbReference type="NCBI Taxonomy" id="303405"/>
    <lineage>
        <taxon>Eukaryota</taxon>
        <taxon>Sar</taxon>
        <taxon>Stramenopiles</taxon>
        <taxon>Ochrophyta</taxon>
        <taxon>Bacillariophyta</taxon>
        <taxon>Bacillariophyceae</taxon>
        <taxon>Bacillariophycidae</taxon>
        <taxon>Bacillariales</taxon>
        <taxon>Bacillariaceae</taxon>
        <taxon>Nitzschia</taxon>
    </lineage>
</organism>
<dbReference type="Proteomes" id="UP000693970">
    <property type="component" value="Unassembled WGS sequence"/>
</dbReference>